<feature type="transmembrane region" description="Helical" evidence="1">
    <location>
        <begin position="20"/>
        <end position="39"/>
    </location>
</feature>
<gene>
    <name evidence="2" type="ORF">AWB69_05626</name>
</gene>
<dbReference type="AlphaFoldDB" id="A0A158IAI7"/>
<dbReference type="Proteomes" id="UP000054683">
    <property type="component" value="Unassembled WGS sequence"/>
</dbReference>
<reference evidence="2 3" key="1">
    <citation type="submission" date="2016-01" db="EMBL/GenBank/DDBJ databases">
        <authorList>
            <person name="Oliw E.H."/>
        </authorList>
    </citation>
    <scope>NUCLEOTIDE SEQUENCE [LARGE SCALE GENOMIC DNA]</scope>
    <source>
        <strain evidence="2">LMG 27134</strain>
    </source>
</reference>
<feature type="transmembrane region" description="Helical" evidence="1">
    <location>
        <begin position="51"/>
        <end position="74"/>
    </location>
</feature>
<proteinExistence type="predicted"/>
<keyword evidence="1" id="KW-0812">Transmembrane</keyword>
<evidence type="ECO:0000313" key="2">
    <source>
        <dbReference type="EMBL" id="SAL53477.1"/>
    </source>
</evidence>
<keyword evidence="1" id="KW-0472">Membrane</keyword>
<keyword evidence="1" id="KW-1133">Transmembrane helix</keyword>
<accession>A0A158IAI7</accession>
<sequence length="113" mass="12328">MGNRYERSRMSRSFTYKGVQYHPGILLVLAAQLLCLSAFAFSPASLDHNKWLSAAIAFSLLFGLILSLGFVGTWNQFSDDVSLWTFFNTNPVESAVAIATAGEVLAILLIPLG</sequence>
<evidence type="ECO:0000313" key="3">
    <source>
        <dbReference type="Proteomes" id="UP000054683"/>
    </source>
</evidence>
<dbReference type="EMBL" id="FCOK02000045">
    <property type="protein sequence ID" value="SAL53477.1"/>
    <property type="molecule type" value="Genomic_DNA"/>
</dbReference>
<protein>
    <submittedName>
        <fullName evidence="2">Uncharacterized protein</fullName>
    </submittedName>
</protein>
<name>A0A158IAI7_9BURK</name>
<evidence type="ECO:0000256" key="1">
    <source>
        <dbReference type="SAM" id="Phobius"/>
    </source>
</evidence>
<dbReference type="RefSeq" id="WP_231937248.1">
    <property type="nucleotide sequence ID" value="NZ_FCOK02000045.1"/>
</dbReference>
<organism evidence="2 3">
    <name type="scientific">Caballeronia udeis</name>
    <dbReference type="NCBI Taxonomy" id="1232866"/>
    <lineage>
        <taxon>Bacteria</taxon>
        <taxon>Pseudomonadati</taxon>
        <taxon>Pseudomonadota</taxon>
        <taxon>Betaproteobacteria</taxon>
        <taxon>Burkholderiales</taxon>
        <taxon>Burkholderiaceae</taxon>
        <taxon>Caballeronia</taxon>
    </lineage>
</organism>